<comment type="caution">
    <text evidence="1">The sequence shown here is derived from an EMBL/GenBank/DDBJ whole genome shotgun (WGS) entry which is preliminary data.</text>
</comment>
<organism evidence="1 2">
    <name type="scientific">Lasiosphaeris hirsuta</name>
    <dbReference type="NCBI Taxonomy" id="260670"/>
    <lineage>
        <taxon>Eukaryota</taxon>
        <taxon>Fungi</taxon>
        <taxon>Dikarya</taxon>
        <taxon>Ascomycota</taxon>
        <taxon>Pezizomycotina</taxon>
        <taxon>Sordariomycetes</taxon>
        <taxon>Sordariomycetidae</taxon>
        <taxon>Sordariales</taxon>
        <taxon>Lasiosphaeriaceae</taxon>
        <taxon>Lasiosphaeris</taxon>
    </lineage>
</organism>
<keyword evidence="2" id="KW-1185">Reference proteome</keyword>
<name>A0AA40A1L0_9PEZI</name>
<reference evidence="1" key="1">
    <citation type="submission" date="2023-06" db="EMBL/GenBank/DDBJ databases">
        <title>Genome-scale phylogeny and comparative genomics of the fungal order Sordariales.</title>
        <authorList>
            <consortium name="Lawrence Berkeley National Laboratory"/>
            <person name="Hensen N."/>
            <person name="Bonometti L."/>
            <person name="Westerberg I."/>
            <person name="Brannstrom I.O."/>
            <person name="Guillou S."/>
            <person name="Cros-Aarteil S."/>
            <person name="Calhoun S."/>
            <person name="Haridas S."/>
            <person name="Kuo A."/>
            <person name="Mondo S."/>
            <person name="Pangilinan J."/>
            <person name="Riley R."/>
            <person name="Labutti K."/>
            <person name="Andreopoulos B."/>
            <person name="Lipzen A."/>
            <person name="Chen C."/>
            <person name="Yanf M."/>
            <person name="Daum C."/>
            <person name="Ng V."/>
            <person name="Clum A."/>
            <person name="Steindorff A."/>
            <person name="Ohm R."/>
            <person name="Martin F."/>
            <person name="Silar P."/>
            <person name="Natvig D."/>
            <person name="Lalanne C."/>
            <person name="Gautier V."/>
            <person name="Ament-Velasquez S.L."/>
            <person name="Kruys A."/>
            <person name="Hutchinson M.I."/>
            <person name="Powell A.J."/>
            <person name="Barry K."/>
            <person name="Miller A.N."/>
            <person name="Grigoriev I.V."/>
            <person name="Debuchy R."/>
            <person name="Gladieux P."/>
            <person name="Thoren M.H."/>
            <person name="Johannesson H."/>
        </authorList>
    </citation>
    <scope>NUCLEOTIDE SEQUENCE</scope>
    <source>
        <strain evidence="1">SMH4607-1</strain>
    </source>
</reference>
<dbReference type="Proteomes" id="UP001172102">
    <property type="component" value="Unassembled WGS sequence"/>
</dbReference>
<evidence type="ECO:0000313" key="2">
    <source>
        <dbReference type="Proteomes" id="UP001172102"/>
    </source>
</evidence>
<sequence>MLSTRIDWRGFLASCLFGLMPWDAGHCFGHIFPRAPKDPRNPMTPNPTVTRLLSVKPHRPPNAMRRRGSQTTRSDLRLFEVGNRDDNMVLGAWSPATLASSSLLDLRTVQISLPAAAGSSSNLHCTLH</sequence>
<proteinExistence type="predicted"/>
<protein>
    <submittedName>
        <fullName evidence="1">Uncharacterized protein</fullName>
    </submittedName>
</protein>
<evidence type="ECO:0000313" key="1">
    <source>
        <dbReference type="EMBL" id="KAK0707551.1"/>
    </source>
</evidence>
<accession>A0AA40A1L0</accession>
<gene>
    <name evidence="1" type="ORF">B0H67DRAFT_587899</name>
</gene>
<dbReference type="AlphaFoldDB" id="A0AA40A1L0"/>
<dbReference type="EMBL" id="JAUKUA010000006">
    <property type="protein sequence ID" value="KAK0707551.1"/>
    <property type="molecule type" value="Genomic_DNA"/>
</dbReference>